<reference evidence="1 2" key="1">
    <citation type="journal article" date="2021" name="Elife">
        <title>Chloroplast acquisition without the gene transfer in kleptoplastic sea slugs, Plakobranchus ocellatus.</title>
        <authorList>
            <person name="Maeda T."/>
            <person name="Takahashi S."/>
            <person name="Yoshida T."/>
            <person name="Shimamura S."/>
            <person name="Takaki Y."/>
            <person name="Nagai Y."/>
            <person name="Toyoda A."/>
            <person name="Suzuki Y."/>
            <person name="Arimoto A."/>
            <person name="Ishii H."/>
            <person name="Satoh N."/>
            <person name="Nishiyama T."/>
            <person name="Hasebe M."/>
            <person name="Maruyama T."/>
            <person name="Minagawa J."/>
            <person name="Obokata J."/>
            <person name="Shigenobu S."/>
        </authorList>
    </citation>
    <scope>NUCLEOTIDE SEQUENCE [LARGE SCALE GENOMIC DNA]</scope>
</reference>
<accession>A0AAV3Z0I1</accession>
<protein>
    <submittedName>
        <fullName evidence="1">Uncharacterized protein</fullName>
    </submittedName>
</protein>
<comment type="caution">
    <text evidence="1">The sequence shown here is derived from an EMBL/GenBank/DDBJ whole genome shotgun (WGS) entry which is preliminary data.</text>
</comment>
<proteinExistence type="predicted"/>
<name>A0AAV3Z0I1_9GAST</name>
<dbReference type="Proteomes" id="UP000735302">
    <property type="component" value="Unassembled WGS sequence"/>
</dbReference>
<organism evidence="1 2">
    <name type="scientific">Plakobranchus ocellatus</name>
    <dbReference type="NCBI Taxonomy" id="259542"/>
    <lineage>
        <taxon>Eukaryota</taxon>
        <taxon>Metazoa</taxon>
        <taxon>Spiralia</taxon>
        <taxon>Lophotrochozoa</taxon>
        <taxon>Mollusca</taxon>
        <taxon>Gastropoda</taxon>
        <taxon>Heterobranchia</taxon>
        <taxon>Euthyneura</taxon>
        <taxon>Panpulmonata</taxon>
        <taxon>Sacoglossa</taxon>
        <taxon>Placobranchoidea</taxon>
        <taxon>Plakobranchidae</taxon>
        <taxon>Plakobranchus</taxon>
    </lineage>
</organism>
<evidence type="ECO:0000313" key="1">
    <source>
        <dbReference type="EMBL" id="GFN87533.1"/>
    </source>
</evidence>
<dbReference type="AlphaFoldDB" id="A0AAV3Z0I1"/>
<evidence type="ECO:0000313" key="2">
    <source>
        <dbReference type="Proteomes" id="UP000735302"/>
    </source>
</evidence>
<sequence length="136" mass="15678">MSNVHFSSMYQHVGSEYGDVLIDYVMTDFRFGFSSKFQEEAKTIQVGSAAAHSKAKHIYETLCSHTAQLCSFFLKFSVKVFDFEPFLTKNLVESPQIPLLDDSMQKLMREVLYKFTKPCAMANKLVFDVEYNLPYN</sequence>
<keyword evidence="2" id="KW-1185">Reference proteome</keyword>
<gene>
    <name evidence="1" type="ORF">PoB_001403900</name>
</gene>
<dbReference type="EMBL" id="BLXT01001714">
    <property type="protein sequence ID" value="GFN87533.1"/>
    <property type="molecule type" value="Genomic_DNA"/>
</dbReference>